<feature type="compositionally biased region" description="Basic and acidic residues" evidence="11">
    <location>
        <begin position="151"/>
        <end position="160"/>
    </location>
</feature>
<dbReference type="InterPro" id="IPR007863">
    <property type="entry name" value="Peptidase_M16_C"/>
</dbReference>
<evidence type="ECO:0000256" key="10">
    <source>
        <dbReference type="ARBA" id="ARBA00048944"/>
    </source>
</evidence>
<keyword evidence="5" id="KW-0547">Nucleotide-binding</keyword>
<dbReference type="Pfam" id="PF00675">
    <property type="entry name" value="Peptidase_M16"/>
    <property type="match status" value="1"/>
</dbReference>
<dbReference type="STRING" id="43700.ENSMALP00000005773"/>
<reference evidence="14" key="1">
    <citation type="submission" date="2025-08" db="UniProtKB">
        <authorList>
            <consortium name="Ensembl"/>
        </authorList>
    </citation>
    <scope>IDENTIFICATION</scope>
</reference>
<dbReference type="AlphaFoldDB" id="A0A3Q3ILM9"/>
<evidence type="ECO:0000259" key="13">
    <source>
        <dbReference type="Pfam" id="PF05193"/>
    </source>
</evidence>
<evidence type="ECO:0000256" key="1">
    <source>
        <dbReference type="ARBA" id="ARBA00004173"/>
    </source>
</evidence>
<dbReference type="PROSITE" id="PS51221">
    <property type="entry name" value="TTL"/>
    <property type="match status" value="1"/>
</dbReference>
<evidence type="ECO:0000256" key="11">
    <source>
        <dbReference type="SAM" id="MobiDB-lite"/>
    </source>
</evidence>
<dbReference type="Gene3D" id="3.30.470.20">
    <property type="entry name" value="ATP-grasp fold, B domain"/>
    <property type="match status" value="1"/>
</dbReference>
<dbReference type="Pfam" id="PF03133">
    <property type="entry name" value="TTL"/>
    <property type="match status" value="1"/>
</dbReference>
<organism evidence="14 15">
    <name type="scientific">Monopterus albus</name>
    <name type="common">Swamp eel</name>
    <dbReference type="NCBI Taxonomy" id="43700"/>
    <lineage>
        <taxon>Eukaryota</taxon>
        <taxon>Metazoa</taxon>
        <taxon>Chordata</taxon>
        <taxon>Craniata</taxon>
        <taxon>Vertebrata</taxon>
        <taxon>Euteleostomi</taxon>
        <taxon>Actinopterygii</taxon>
        <taxon>Neopterygii</taxon>
        <taxon>Teleostei</taxon>
        <taxon>Neoteleostei</taxon>
        <taxon>Acanthomorphata</taxon>
        <taxon>Anabantaria</taxon>
        <taxon>Synbranchiformes</taxon>
        <taxon>Synbranchidae</taxon>
        <taxon>Monopterus</taxon>
    </lineage>
</organism>
<comment type="subcellular location">
    <subcellularLocation>
        <location evidence="2">Cytoplasm</location>
        <location evidence="2">Cytoskeleton</location>
        <location evidence="2">Flagellum axoneme</location>
    </subcellularLocation>
    <subcellularLocation>
        <location evidence="1">Mitochondrion</location>
    </subcellularLocation>
</comment>
<evidence type="ECO:0000256" key="5">
    <source>
        <dbReference type="ARBA" id="ARBA00022741"/>
    </source>
</evidence>
<feature type="domain" description="Peptidase M16 C-terminal" evidence="13">
    <location>
        <begin position="807"/>
        <end position="992"/>
    </location>
</feature>
<evidence type="ECO:0000256" key="2">
    <source>
        <dbReference type="ARBA" id="ARBA00004611"/>
    </source>
</evidence>
<keyword evidence="9" id="KW-0206">Cytoskeleton</keyword>
<dbReference type="Proteomes" id="UP000261600">
    <property type="component" value="Unplaced"/>
</dbReference>
<dbReference type="GO" id="GO:0003341">
    <property type="term" value="P:cilium movement"/>
    <property type="evidence" value="ECO:0007669"/>
    <property type="project" value="TreeGrafter"/>
</dbReference>
<feature type="domain" description="Peptidase M16 N-terminal" evidence="12">
    <location>
        <begin position="655"/>
        <end position="801"/>
    </location>
</feature>
<dbReference type="GO" id="GO:0070736">
    <property type="term" value="F:protein-glycine ligase activity, initiating"/>
    <property type="evidence" value="ECO:0007669"/>
    <property type="project" value="TreeGrafter"/>
</dbReference>
<evidence type="ECO:0000313" key="15">
    <source>
        <dbReference type="Proteomes" id="UP000261600"/>
    </source>
</evidence>
<dbReference type="RefSeq" id="XP_020448332.1">
    <property type="nucleotide sequence ID" value="XM_020592676.1"/>
</dbReference>
<evidence type="ECO:0000256" key="6">
    <source>
        <dbReference type="ARBA" id="ARBA00022840"/>
    </source>
</evidence>
<reference evidence="14" key="2">
    <citation type="submission" date="2025-09" db="UniProtKB">
        <authorList>
            <consortium name="Ensembl"/>
        </authorList>
    </citation>
    <scope>IDENTIFICATION</scope>
</reference>
<dbReference type="SUPFAM" id="SSF56059">
    <property type="entry name" value="Glutathione synthetase ATP-binding domain-like"/>
    <property type="match status" value="1"/>
</dbReference>
<dbReference type="InterPro" id="IPR051437">
    <property type="entry name" value="TTLL_monoglycylase"/>
</dbReference>
<accession>A0A3Q3ILM9</accession>
<evidence type="ECO:0008006" key="16">
    <source>
        <dbReference type="Google" id="ProtNLM"/>
    </source>
</evidence>
<feature type="region of interest" description="Disordered" evidence="11">
    <location>
        <begin position="1"/>
        <end position="35"/>
    </location>
</feature>
<keyword evidence="4" id="KW-0436">Ligase</keyword>
<dbReference type="FunFam" id="3.30.470.20:FF:000032">
    <property type="entry name" value="tubulin monoglycylase TTLL3 isoform X2"/>
    <property type="match status" value="1"/>
</dbReference>
<keyword evidence="8" id="KW-0496">Mitochondrion</keyword>
<evidence type="ECO:0000259" key="12">
    <source>
        <dbReference type="Pfam" id="PF00675"/>
    </source>
</evidence>
<dbReference type="InterPro" id="IPR011765">
    <property type="entry name" value="Pept_M16_N"/>
</dbReference>
<protein>
    <recommendedName>
        <fullName evidence="16">Ubiquinol-cytochrome c reductase core protein 1</fullName>
    </recommendedName>
</protein>
<sequence length="1077" mass="121606">MEAKQSVQLDKEQHQCTGRHCTQCPDSGETGGLSKNQQVRAVVQQYNQDEAKSLQTATPPKGKVRHSFVSIPVLHPKRLKTAKALVEKAVKMHKVFSVEGPYPVIREALRARGWIEQRMHRPNRHTHRHYSNDSRTSSVDAGDSDGDNDGNVDKEQNPDELHDLMSRLVRKEMVYFYWTNRGDAISTKSLQKEQITNHFAKAGSFTTKVGLCMNLRNLHWFDSTNPDTFFPRCYRIGAQDEKHAFIEDYRRTACASLLKYIVERDQGIQGEGMSHNICSLQDQQKQSKSTRVVLSQMIEKALKVCQEFLESLEHSDIDISLEAPQTLTTEEWAKFIDNYYLVVHGGAELENSEHFVKCCETMLQRLEQVSPQLDIDGIHNIWIIKPGAKSRGRGIKCARRLDQILRLVNSDPTIIKDSKWVVQKYLERPFLVHGTKFDVRQWFLVTDWNPLTVWFYKKCYLRFSTQPYSLDTLDSSVHLCNNSIQKHLGPSQQRHQGIPAHNMWSDDQFRTFLSNRGCKVQWETVVVPGMKKAVIHALQTTQDLIESRKNTFELYGADFMLGRDLRPWLIEINCSPTMAPSTPVTARLCSAVQKDTLRVILDRRINRTANTGDFELIYKQPILLSLRRGQASVSYAQSLAAAPETRLTALDNGLRVASEETGHATCTVGLWISAGSRYESEKNNGAGFFLEHMAFKGTKKYPQTALEQQVESMGAHLSAYTSREHTAYYMKALAKDLPKAVELLSEVVQGCSLNEAEIEQQRSVVLRELEELDSNLQEVCLNMLYATAFQGTPMGHSVFGPSSNARNLTRQDLVNYINSHYKAPRMVLAAAGGVKHEELVGLARSHLSGVSFEYEGDAVPVLSPCRFTGSQILMRDDDLPLAHVAIAVEGASAASPDVVPLMVANSIIGSYDLTYGGGKHLSSHLAHLAVENNLCHSFQAFHSFYSDTGLMGIYFVTDKHHIEDMMHWSQDAWMKLCTIVTESDVARGKNALKASLVGQLNGTTPICDDIGRHILNYGRRIPLEEWDARIDAVTPRMVRDVCTKYIYDKCPAVAALGPIEQLPEYNRMRSAMYWLSF</sequence>
<dbReference type="Gene3D" id="3.30.830.10">
    <property type="entry name" value="Metalloenzyme, LuxS/M16 peptidase-like"/>
    <property type="match status" value="2"/>
</dbReference>
<dbReference type="InterPro" id="IPR004344">
    <property type="entry name" value="TTL/TTLL_fam"/>
</dbReference>
<keyword evidence="6" id="KW-0067">ATP-binding</keyword>
<dbReference type="FunFam" id="3.30.830.10:FF:000008">
    <property type="entry name" value="Mitochondrial-processing peptidase subunit beta"/>
    <property type="match status" value="1"/>
</dbReference>
<evidence type="ECO:0000256" key="3">
    <source>
        <dbReference type="ARBA" id="ARBA00022490"/>
    </source>
</evidence>
<dbReference type="GO" id="GO:0005930">
    <property type="term" value="C:axoneme"/>
    <property type="evidence" value="ECO:0007669"/>
    <property type="project" value="TreeGrafter"/>
</dbReference>
<dbReference type="FunFam" id="3.30.830.10:FF:000001">
    <property type="entry name" value="Mitochondrial-processing peptidase subunit beta, mitochondrial"/>
    <property type="match status" value="1"/>
</dbReference>
<dbReference type="GO" id="GO:0005524">
    <property type="term" value="F:ATP binding"/>
    <property type="evidence" value="ECO:0007669"/>
    <property type="project" value="UniProtKB-KW"/>
</dbReference>
<feature type="compositionally biased region" description="Basic residues" evidence="11">
    <location>
        <begin position="120"/>
        <end position="129"/>
    </location>
</feature>
<dbReference type="InterPro" id="IPR011249">
    <property type="entry name" value="Metalloenz_LuxS/M16"/>
</dbReference>
<dbReference type="GeneID" id="109955984"/>
<dbReference type="PANTHER" id="PTHR45870">
    <property type="entry name" value="TUBULIN MONOGLYCYLASE TTLL3"/>
    <property type="match status" value="1"/>
</dbReference>
<feature type="compositionally biased region" description="Basic and acidic residues" evidence="11">
    <location>
        <begin position="1"/>
        <end position="14"/>
    </location>
</feature>
<evidence type="ECO:0000256" key="4">
    <source>
        <dbReference type="ARBA" id="ARBA00022598"/>
    </source>
</evidence>
<dbReference type="RefSeq" id="XP_020448333.1">
    <property type="nucleotide sequence ID" value="XM_020592677.1"/>
</dbReference>
<name>A0A3Q3ILM9_MONAL</name>
<evidence type="ECO:0000256" key="7">
    <source>
        <dbReference type="ARBA" id="ARBA00022846"/>
    </source>
</evidence>
<dbReference type="OrthoDB" id="202825at2759"/>
<evidence type="ECO:0000313" key="14">
    <source>
        <dbReference type="Ensembl" id="ENSMALP00000005773.1"/>
    </source>
</evidence>
<dbReference type="RefSeq" id="XP_020448334.1">
    <property type="nucleotide sequence ID" value="XM_020592678.1"/>
</dbReference>
<dbReference type="GO" id="GO:0046872">
    <property type="term" value="F:metal ion binding"/>
    <property type="evidence" value="ECO:0007669"/>
    <property type="project" value="InterPro"/>
</dbReference>
<evidence type="ECO:0000256" key="8">
    <source>
        <dbReference type="ARBA" id="ARBA00023128"/>
    </source>
</evidence>
<keyword evidence="15" id="KW-1185">Reference proteome</keyword>
<keyword evidence="3" id="KW-0963">Cytoplasm</keyword>
<dbReference type="KEGG" id="malb:109955984"/>
<proteinExistence type="predicted"/>
<keyword evidence="7" id="KW-0969">Cilium</keyword>
<dbReference type="GO" id="GO:0015630">
    <property type="term" value="C:microtubule cytoskeleton"/>
    <property type="evidence" value="ECO:0007669"/>
    <property type="project" value="TreeGrafter"/>
</dbReference>
<keyword evidence="7" id="KW-0282">Flagellum</keyword>
<dbReference type="CTD" id="7384"/>
<dbReference type="GO" id="GO:0005739">
    <property type="term" value="C:mitochondrion"/>
    <property type="evidence" value="ECO:0007669"/>
    <property type="project" value="UniProtKB-SubCell"/>
</dbReference>
<dbReference type="Ensembl" id="ENSMALT00000005904.1">
    <property type="protein sequence ID" value="ENSMALP00000005773.1"/>
    <property type="gene ID" value="ENSMALG00000004115.1"/>
</dbReference>
<dbReference type="Pfam" id="PF05193">
    <property type="entry name" value="Peptidase_M16_C"/>
    <property type="match status" value="1"/>
</dbReference>
<dbReference type="GO" id="GO:0060271">
    <property type="term" value="P:cilium assembly"/>
    <property type="evidence" value="ECO:0007669"/>
    <property type="project" value="TreeGrafter"/>
</dbReference>
<keyword evidence="7" id="KW-0966">Cell projection</keyword>
<dbReference type="SUPFAM" id="SSF63411">
    <property type="entry name" value="LuxS/MPP-like metallohydrolase"/>
    <property type="match status" value="2"/>
</dbReference>
<comment type="catalytic activity">
    <reaction evidence="10">
        <text>L-glutamyl-[protein] + glycine + ATP = glycyl-L-glutamyl-[protein] + ADP + phosphate + H(+)</text>
        <dbReference type="Rhea" id="RHEA:67180"/>
        <dbReference type="Rhea" id="RHEA-COMP:10208"/>
        <dbReference type="Rhea" id="RHEA-COMP:17207"/>
        <dbReference type="ChEBI" id="CHEBI:15378"/>
        <dbReference type="ChEBI" id="CHEBI:29973"/>
        <dbReference type="ChEBI" id="CHEBI:30616"/>
        <dbReference type="ChEBI" id="CHEBI:43474"/>
        <dbReference type="ChEBI" id="CHEBI:57305"/>
        <dbReference type="ChEBI" id="CHEBI:167890"/>
        <dbReference type="ChEBI" id="CHEBI:456216"/>
    </reaction>
    <physiologicalReaction direction="left-to-right" evidence="10">
        <dbReference type="Rhea" id="RHEA:67181"/>
    </physiologicalReaction>
</comment>
<evidence type="ECO:0000256" key="9">
    <source>
        <dbReference type="ARBA" id="ARBA00023212"/>
    </source>
</evidence>
<feature type="region of interest" description="Disordered" evidence="11">
    <location>
        <begin position="120"/>
        <end position="160"/>
    </location>
</feature>
<dbReference type="PANTHER" id="PTHR45870:SF2">
    <property type="entry name" value="TUBULIN MONOGLYCYLASE TTLL3"/>
    <property type="match status" value="1"/>
</dbReference>